<reference evidence="2" key="1">
    <citation type="journal article" date="2018" name="Nat. Plants">
        <title>Whole-genome landscape of Medicago truncatula symbiotic genes.</title>
        <authorList>
            <person name="Pecrix Y."/>
            <person name="Gamas P."/>
            <person name="Carrere S."/>
        </authorList>
    </citation>
    <scope>NUCLEOTIDE SEQUENCE</scope>
    <source>
        <tissue evidence="2">Leaves</tissue>
    </source>
</reference>
<keyword evidence="1" id="KW-0812">Transmembrane</keyword>
<protein>
    <recommendedName>
        <fullName evidence="3">Transmembrane protein</fullName>
    </recommendedName>
</protein>
<evidence type="ECO:0000313" key="2">
    <source>
        <dbReference type="EMBL" id="RHN53750.1"/>
    </source>
</evidence>
<proteinExistence type="predicted"/>
<evidence type="ECO:0008006" key="3">
    <source>
        <dbReference type="Google" id="ProtNLM"/>
    </source>
</evidence>
<comment type="caution">
    <text evidence="2">The sequence shown here is derived from an EMBL/GenBank/DDBJ whole genome shotgun (WGS) entry which is preliminary data.</text>
</comment>
<gene>
    <name evidence="2" type="ORF">MtrunA17_Chr5g0399241</name>
</gene>
<evidence type="ECO:0000256" key="1">
    <source>
        <dbReference type="SAM" id="Phobius"/>
    </source>
</evidence>
<dbReference type="EMBL" id="PSQE01000005">
    <property type="protein sequence ID" value="RHN53750.1"/>
    <property type="molecule type" value="Genomic_DNA"/>
</dbReference>
<dbReference type="AlphaFoldDB" id="A0A396HKA1"/>
<keyword evidence="1" id="KW-1133">Transmembrane helix</keyword>
<dbReference type="Proteomes" id="UP000265566">
    <property type="component" value="Chromosome 5"/>
</dbReference>
<dbReference type="Gramene" id="rna28693">
    <property type="protein sequence ID" value="RHN53750.1"/>
    <property type="gene ID" value="gene28693"/>
</dbReference>
<feature type="transmembrane region" description="Helical" evidence="1">
    <location>
        <begin position="28"/>
        <end position="51"/>
    </location>
</feature>
<keyword evidence="1" id="KW-0472">Membrane</keyword>
<name>A0A396HKA1_MEDTR</name>
<organism evidence="2">
    <name type="scientific">Medicago truncatula</name>
    <name type="common">Barrel medic</name>
    <name type="synonym">Medicago tribuloides</name>
    <dbReference type="NCBI Taxonomy" id="3880"/>
    <lineage>
        <taxon>Eukaryota</taxon>
        <taxon>Viridiplantae</taxon>
        <taxon>Streptophyta</taxon>
        <taxon>Embryophyta</taxon>
        <taxon>Tracheophyta</taxon>
        <taxon>Spermatophyta</taxon>
        <taxon>Magnoliopsida</taxon>
        <taxon>eudicotyledons</taxon>
        <taxon>Gunneridae</taxon>
        <taxon>Pentapetalae</taxon>
        <taxon>rosids</taxon>
        <taxon>fabids</taxon>
        <taxon>Fabales</taxon>
        <taxon>Fabaceae</taxon>
        <taxon>Papilionoideae</taxon>
        <taxon>50 kb inversion clade</taxon>
        <taxon>NPAAA clade</taxon>
        <taxon>Hologalegina</taxon>
        <taxon>IRL clade</taxon>
        <taxon>Trifolieae</taxon>
        <taxon>Medicago</taxon>
    </lineage>
</organism>
<sequence>MWRSGVSGIRTPAPAYKMHLSLPTEQSLRGHLCFFFIISFCVMILSTYTFFSLISSSLYWRDTKCLYNRATLQCLNVNFFTLTYLKDINSFQNNL</sequence>
<accession>A0A396HKA1</accession>